<keyword evidence="1" id="KW-0732">Signal</keyword>
<feature type="signal peptide" evidence="1">
    <location>
        <begin position="1"/>
        <end position="15"/>
    </location>
</feature>
<sequence>MYCRCVVLLCAGAAAFQTRNVQLQQTQTRRPATIAPEEVATDESSIIIDEEKMLAASTFPLKPDELIALSKQFLESRGGFGADEALLADSFEFVGPVVGPLSKAAFVNAIGSVDIDKAFPDFQGQFYGFFVDPYDLNRVWYHRCVEINRWFGTYTARGEGTNTGPLPPFAPVATGKKLVNPPQVCSLTFDRSGLVTKYTIGYVVDRDVGTTGGLGGLYGVLYAIGRPLPFPEAQPWRKSPQYALFQAVGGALQALLG</sequence>
<evidence type="ECO:0000256" key="1">
    <source>
        <dbReference type="SAM" id="SignalP"/>
    </source>
</evidence>
<feature type="chain" id="PRO_5046539181" evidence="1">
    <location>
        <begin position="16"/>
        <end position="257"/>
    </location>
</feature>
<comment type="caution">
    <text evidence="2">The sequence shown here is derived from an EMBL/GenBank/DDBJ whole genome shotgun (WGS) entry which is preliminary data.</text>
</comment>
<name>A0ABR1GB25_AURAN</name>
<evidence type="ECO:0000313" key="2">
    <source>
        <dbReference type="EMBL" id="KAK7250237.1"/>
    </source>
</evidence>
<accession>A0ABR1GB25</accession>
<gene>
    <name evidence="2" type="ORF">SO694_00007055</name>
</gene>
<reference evidence="2 3" key="1">
    <citation type="submission" date="2024-03" db="EMBL/GenBank/DDBJ databases">
        <title>Aureococcus anophagefferens CCMP1851 and Kratosvirus quantuckense: Draft genome of a second virus-susceptible host strain in the model system.</title>
        <authorList>
            <person name="Chase E."/>
            <person name="Truchon A.R."/>
            <person name="Schepens W."/>
            <person name="Wilhelm S.W."/>
        </authorList>
    </citation>
    <scope>NUCLEOTIDE SEQUENCE [LARGE SCALE GENOMIC DNA]</scope>
    <source>
        <strain evidence="2 3">CCMP1851</strain>
    </source>
</reference>
<dbReference type="Proteomes" id="UP001363151">
    <property type="component" value="Unassembled WGS sequence"/>
</dbReference>
<keyword evidence="3" id="KW-1185">Reference proteome</keyword>
<proteinExistence type="predicted"/>
<dbReference type="EMBL" id="JBBJCI010000037">
    <property type="protein sequence ID" value="KAK7250237.1"/>
    <property type="molecule type" value="Genomic_DNA"/>
</dbReference>
<protein>
    <submittedName>
        <fullName evidence="2">Uncharacterized protein</fullName>
    </submittedName>
</protein>
<evidence type="ECO:0000313" key="3">
    <source>
        <dbReference type="Proteomes" id="UP001363151"/>
    </source>
</evidence>
<organism evidence="2 3">
    <name type="scientific">Aureococcus anophagefferens</name>
    <name type="common">Harmful bloom alga</name>
    <dbReference type="NCBI Taxonomy" id="44056"/>
    <lineage>
        <taxon>Eukaryota</taxon>
        <taxon>Sar</taxon>
        <taxon>Stramenopiles</taxon>
        <taxon>Ochrophyta</taxon>
        <taxon>Pelagophyceae</taxon>
        <taxon>Pelagomonadales</taxon>
        <taxon>Pelagomonadaceae</taxon>
        <taxon>Aureococcus</taxon>
    </lineage>
</organism>